<protein>
    <submittedName>
        <fullName evidence="2">Uncharacterized protein</fullName>
    </submittedName>
</protein>
<proteinExistence type="predicted"/>
<feature type="signal peptide" evidence="1">
    <location>
        <begin position="1"/>
        <end position="22"/>
    </location>
</feature>
<dbReference type="EMBL" id="JAVRFE010000018">
    <property type="protein sequence ID" value="MDT0457230.1"/>
    <property type="molecule type" value="Genomic_DNA"/>
</dbReference>
<evidence type="ECO:0000313" key="2">
    <source>
        <dbReference type="EMBL" id="MDT0457230.1"/>
    </source>
</evidence>
<evidence type="ECO:0000313" key="3">
    <source>
        <dbReference type="Proteomes" id="UP001180551"/>
    </source>
</evidence>
<organism evidence="2 3">
    <name type="scientific">Streptomyces mooreae</name>
    <dbReference type="NCBI Taxonomy" id="3075523"/>
    <lineage>
        <taxon>Bacteria</taxon>
        <taxon>Bacillati</taxon>
        <taxon>Actinomycetota</taxon>
        <taxon>Actinomycetes</taxon>
        <taxon>Kitasatosporales</taxon>
        <taxon>Streptomycetaceae</taxon>
        <taxon>Streptomyces</taxon>
    </lineage>
</organism>
<dbReference type="RefSeq" id="WP_311624374.1">
    <property type="nucleotide sequence ID" value="NZ_JAVRFE010000018.1"/>
</dbReference>
<sequence length="151" mass="16378">MRRIAALAGLVTALVLSSPAAATVTHNDTDNLYSAEACKRPSQSKFKFHIYHNTAQGGAWRNIGYSVYNFADVPDGVVGAASPLLFCNSGAGSGKGIKNNAASGENSHYKYMARLYYNSGYKGAQDVMGPYQHIDRFPHVHNQNASFQWTS</sequence>
<dbReference type="Proteomes" id="UP001180551">
    <property type="component" value="Unassembled WGS sequence"/>
</dbReference>
<comment type="caution">
    <text evidence="2">The sequence shown here is derived from an EMBL/GenBank/DDBJ whole genome shotgun (WGS) entry which is preliminary data.</text>
</comment>
<evidence type="ECO:0000256" key="1">
    <source>
        <dbReference type="SAM" id="SignalP"/>
    </source>
</evidence>
<keyword evidence="3" id="KW-1185">Reference proteome</keyword>
<keyword evidence="1" id="KW-0732">Signal</keyword>
<reference evidence="2" key="1">
    <citation type="submission" date="2024-05" db="EMBL/GenBank/DDBJ databases">
        <title>30 novel species of actinomycetes from the DSMZ collection.</title>
        <authorList>
            <person name="Nouioui I."/>
        </authorList>
    </citation>
    <scope>NUCLEOTIDE SEQUENCE</scope>
    <source>
        <strain evidence="2">DSM 41527</strain>
    </source>
</reference>
<accession>A0ABU2T8H8</accession>
<name>A0ABU2T8H8_9ACTN</name>
<feature type="chain" id="PRO_5045960836" evidence="1">
    <location>
        <begin position="23"/>
        <end position="151"/>
    </location>
</feature>
<gene>
    <name evidence="2" type="ORF">RM550_16025</name>
</gene>